<organism evidence="1 2">
    <name type="scientific">Triticum urartu</name>
    <name type="common">Red wild einkorn</name>
    <name type="synonym">Crithodium urartu</name>
    <dbReference type="NCBI Taxonomy" id="4572"/>
    <lineage>
        <taxon>Eukaryota</taxon>
        <taxon>Viridiplantae</taxon>
        <taxon>Streptophyta</taxon>
        <taxon>Embryophyta</taxon>
        <taxon>Tracheophyta</taxon>
        <taxon>Spermatophyta</taxon>
        <taxon>Magnoliopsida</taxon>
        <taxon>Liliopsida</taxon>
        <taxon>Poales</taxon>
        <taxon>Poaceae</taxon>
        <taxon>BOP clade</taxon>
        <taxon>Pooideae</taxon>
        <taxon>Triticodae</taxon>
        <taxon>Triticeae</taxon>
        <taxon>Triticinae</taxon>
        <taxon>Triticum</taxon>
    </lineage>
</organism>
<reference evidence="1" key="2">
    <citation type="submission" date="2018-03" db="EMBL/GenBank/DDBJ databases">
        <title>The Triticum urartu genome reveals the dynamic nature of wheat genome evolution.</title>
        <authorList>
            <person name="Ling H."/>
            <person name="Ma B."/>
            <person name="Shi X."/>
            <person name="Liu H."/>
            <person name="Dong L."/>
            <person name="Sun H."/>
            <person name="Cao Y."/>
            <person name="Gao Q."/>
            <person name="Zheng S."/>
            <person name="Li Y."/>
            <person name="Yu Y."/>
            <person name="Du H."/>
            <person name="Qi M."/>
            <person name="Li Y."/>
            <person name="Yu H."/>
            <person name="Cui Y."/>
            <person name="Wang N."/>
            <person name="Chen C."/>
            <person name="Wu H."/>
            <person name="Zhao Y."/>
            <person name="Zhang J."/>
            <person name="Li Y."/>
            <person name="Zhou W."/>
            <person name="Zhang B."/>
            <person name="Hu W."/>
            <person name="Eijk M."/>
            <person name="Tang J."/>
            <person name="Witsenboer H."/>
            <person name="Zhao S."/>
            <person name="Li Z."/>
            <person name="Zhang A."/>
            <person name="Wang D."/>
            <person name="Liang C."/>
        </authorList>
    </citation>
    <scope>NUCLEOTIDE SEQUENCE [LARGE SCALE GENOMIC DNA]</scope>
    <source>
        <strain evidence="1">cv. G1812</strain>
    </source>
</reference>
<sequence>MDNEDHPNKIADSPDELLADLENDIISEEEFHGCLKFLVTRRAPMIITRRRLDEEHQCKLYERLTLCRIKAFMLAQGVCIDDQNDVTLRKEYSCDNLEDLFDHYKKADSVDWYFDHGYYLLADLDDY</sequence>
<dbReference type="PANTHER" id="PTHR34480:SF13">
    <property type="match status" value="1"/>
</dbReference>
<evidence type="ECO:0000313" key="2">
    <source>
        <dbReference type="Proteomes" id="UP000015106"/>
    </source>
</evidence>
<accession>A0A8R7V8A5</accession>
<reference evidence="1" key="3">
    <citation type="submission" date="2022-06" db="UniProtKB">
        <authorList>
            <consortium name="EnsemblPlants"/>
        </authorList>
    </citation>
    <scope>IDENTIFICATION</scope>
</reference>
<protein>
    <submittedName>
        <fullName evidence="1">Uncharacterized protein</fullName>
    </submittedName>
</protein>
<name>A0A8R7V8A5_TRIUA</name>
<dbReference type="PANTHER" id="PTHR34480">
    <property type="entry name" value="OS01G0967800 PROTEIN-RELATED"/>
    <property type="match status" value="1"/>
</dbReference>
<reference evidence="2" key="1">
    <citation type="journal article" date="2013" name="Nature">
        <title>Draft genome of the wheat A-genome progenitor Triticum urartu.</title>
        <authorList>
            <person name="Ling H.Q."/>
            <person name="Zhao S."/>
            <person name="Liu D."/>
            <person name="Wang J."/>
            <person name="Sun H."/>
            <person name="Zhang C."/>
            <person name="Fan H."/>
            <person name="Li D."/>
            <person name="Dong L."/>
            <person name="Tao Y."/>
            <person name="Gao C."/>
            <person name="Wu H."/>
            <person name="Li Y."/>
            <person name="Cui Y."/>
            <person name="Guo X."/>
            <person name="Zheng S."/>
            <person name="Wang B."/>
            <person name="Yu K."/>
            <person name="Liang Q."/>
            <person name="Yang W."/>
            <person name="Lou X."/>
            <person name="Chen J."/>
            <person name="Feng M."/>
            <person name="Jian J."/>
            <person name="Zhang X."/>
            <person name="Luo G."/>
            <person name="Jiang Y."/>
            <person name="Liu J."/>
            <person name="Wang Z."/>
            <person name="Sha Y."/>
            <person name="Zhang B."/>
            <person name="Wu H."/>
            <person name="Tang D."/>
            <person name="Shen Q."/>
            <person name="Xue P."/>
            <person name="Zou S."/>
            <person name="Wang X."/>
            <person name="Liu X."/>
            <person name="Wang F."/>
            <person name="Yang Y."/>
            <person name="An X."/>
            <person name="Dong Z."/>
            <person name="Zhang K."/>
            <person name="Zhang X."/>
            <person name="Luo M.C."/>
            <person name="Dvorak J."/>
            <person name="Tong Y."/>
            <person name="Wang J."/>
            <person name="Yang H."/>
            <person name="Li Z."/>
            <person name="Wang D."/>
            <person name="Zhang A."/>
            <person name="Wang J."/>
        </authorList>
    </citation>
    <scope>NUCLEOTIDE SEQUENCE</scope>
    <source>
        <strain evidence="2">cv. G1812</strain>
    </source>
</reference>
<dbReference type="EnsemblPlants" id="TuG1812G0700003409.01.T01">
    <property type="protein sequence ID" value="TuG1812G0700003409.01.T01"/>
    <property type="gene ID" value="TuG1812G0700003409.01"/>
</dbReference>
<keyword evidence="2" id="KW-1185">Reference proteome</keyword>
<proteinExistence type="predicted"/>
<dbReference type="Proteomes" id="UP000015106">
    <property type="component" value="Chromosome 7"/>
</dbReference>
<dbReference type="AlphaFoldDB" id="A0A8R7V8A5"/>
<dbReference type="Gramene" id="TuG1812G0700003409.01.T01">
    <property type="protein sequence ID" value="TuG1812G0700003409.01.T01"/>
    <property type="gene ID" value="TuG1812G0700003409.01"/>
</dbReference>
<evidence type="ECO:0000313" key="1">
    <source>
        <dbReference type="EnsemblPlants" id="TuG1812G0700003409.01.T01"/>
    </source>
</evidence>